<evidence type="ECO:0000259" key="1">
    <source>
        <dbReference type="Pfam" id="PF12204"/>
    </source>
</evidence>
<gene>
    <name evidence="2" type="ORF">MEBOL_003033</name>
</gene>
<dbReference type="Pfam" id="PF12204">
    <property type="entry name" value="DUF3598_N"/>
    <property type="match status" value="1"/>
</dbReference>
<dbReference type="InterPro" id="IPR012674">
    <property type="entry name" value="Calycin"/>
</dbReference>
<reference evidence="2 3" key="1">
    <citation type="submission" date="2017-06" db="EMBL/GenBank/DDBJ databases">
        <authorList>
            <person name="Kim H.J."/>
            <person name="Triplett B.A."/>
        </authorList>
    </citation>
    <scope>NUCLEOTIDE SEQUENCE [LARGE SCALE GENOMIC DNA]</scope>
    <source>
        <strain evidence="2 3">DSM 14713</strain>
    </source>
</reference>
<dbReference type="Gene3D" id="2.40.128.20">
    <property type="match status" value="1"/>
</dbReference>
<proteinExistence type="predicted"/>
<keyword evidence="3" id="KW-1185">Reference proteome</keyword>
<feature type="domain" description="DUF3598" evidence="1">
    <location>
        <begin position="25"/>
        <end position="161"/>
    </location>
</feature>
<dbReference type="Proteomes" id="UP000217289">
    <property type="component" value="Chromosome"/>
</dbReference>
<dbReference type="SUPFAM" id="SSF50814">
    <property type="entry name" value="Lipocalins"/>
    <property type="match status" value="1"/>
</dbReference>
<dbReference type="AlphaFoldDB" id="A0A250IEB0"/>
<name>A0A250IEB0_9BACT</name>
<evidence type="ECO:0000313" key="2">
    <source>
        <dbReference type="EMBL" id="ATB29578.1"/>
    </source>
</evidence>
<dbReference type="EMBL" id="CP022163">
    <property type="protein sequence ID" value="ATB29578.1"/>
    <property type="molecule type" value="Genomic_DNA"/>
</dbReference>
<accession>A0A250IEB0</accession>
<organism evidence="2 3">
    <name type="scientific">Melittangium boletus DSM 14713</name>
    <dbReference type="NCBI Taxonomy" id="1294270"/>
    <lineage>
        <taxon>Bacteria</taxon>
        <taxon>Pseudomonadati</taxon>
        <taxon>Myxococcota</taxon>
        <taxon>Myxococcia</taxon>
        <taxon>Myxococcales</taxon>
        <taxon>Cystobacterineae</taxon>
        <taxon>Archangiaceae</taxon>
        <taxon>Melittangium</taxon>
    </lineage>
</organism>
<protein>
    <recommendedName>
        <fullName evidence="1">DUF3598 domain-containing protein</fullName>
    </recommendedName>
</protein>
<evidence type="ECO:0000313" key="3">
    <source>
        <dbReference type="Proteomes" id="UP000217289"/>
    </source>
</evidence>
<dbReference type="InterPro" id="IPR022017">
    <property type="entry name" value="BFA1-like_DUF3598"/>
</dbReference>
<sequence>MASLHPHRPPDDSRHVHGRKCPTHHLSAFRKISGKWRGTVTQYSLDGQVLGSMQVESENRVDCDSLYTLLVLTDAQGQQQRIEFTSTYSKKLDGFVVNNPAMKGTALQVGDSVVYTYESALPTPSTSVEVVNVKGDTRLHTTQISSGGAFTGYSIIRETRVE</sequence>
<dbReference type="KEGG" id="mbd:MEBOL_003033"/>
<dbReference type="RefSeq" id="WP_095978125.1">
    <property type="nucleotide sequence ID" value="NZ_CP022163.1"/>
</dbReference>